<gene>
    <name evidence="1" type="ORF">QO005_004395</name>
</gene>
<keyword evidence="2" id="KW-1185">Reference proteome</keyword>
<protein>
    <recommendedName>
        <fullName evidence="3">Transposase</fullName>
    </recommendedName>
</protein>
<organism evidence="1 2">
    <name type="scientific">Rhizobium paknamense</name>
    <dbReference type="NCBI Taxonomy" id="1206817"/>
    <lineage>
        <taxon>Bacteria</taxon>
        <taxon>Pseudomonadati</taxon>
        <taxon>Pseudomonadota</taxon>
        <taxon>Alphaproteobacteria</taxon>
        <taxon>Hyphomicrobiales</taxon>
        <taxon>Rhizobiaceae</taxon>
        <taxon>Rhizobium/Agrobacterium group</taxon>
        <taxon>Rhizobium</taxon>
    </lineage>
</organism>
<dbReference type="EMBL" id="JAUSWH010000021">
    <property type="protein sequence ID" value="MDQ0458037.1"/>
    <property type="molecule type" value="Genomic_DNA"/>
</dbReference>
<comment type="caution">
    <text evidence="1">The sequence shown here is derived from an EMBL/GenBank/DDBJ whole genome shotgun (WGS) entry which is preliminary data.</text>
</comment>
<accession>A0ABU0III8</accession>
<name>A0ABU0III8_9HYPH</name>
<evidence type="ECO:0000313" key="2">
    <source>
        <dbReference type="Proteomes" id="UP001235269"/>
    </source>
</evidence>
<dbReference type="Proteomes" id="UP001235269">
    <property type="component" value="Unassembled WGS sequence"/>
</dbReference>
<proteinExistence type="predicted"/>
<evidence type="ECO:0000313" key="1">
    <source>
        <dbReference type="EMBL" id="MDQ0458037.1"/>
    </source>
</evidence>
<sequence>MEQKLRPFASILEGRGCGVQAEVLGKGKSRVTLCMPDHLNIGRRIAAMQHK</sequence>
<evidence type="ECO:0008006" key="3">
    <source>
        <dbReference type="Google" id="ProtNLM"/>
    </source>
</evidence>
<dbReference type="RefSeq" id="WP_307160139.1">
    <property type="nucleotide sequence ID" value="NZ_JAUSWH010000021.1"/>
</dbReference>
<reference evidence="1 2" key="1">
    <citation type="submission" date="2023-07" db="EMBL/GenBank/DDBJ databases">
        <title>Genomic Encyclopedia of Type Strains, Phase IV (KMG-IV): sequencing the most valuable type-strain genomes for metagenomic binning, comparative biology and taxonomic classification.</title>
        <authorList>
            <person name="Goeker M."/>
        </authorList>
    </citation>
    <scope>NUCLEOTIDE SEQUENCE [LARGE SCALE GENOMIC DNA]</scope>
    <source>
        <strain evidence="1 2">DSM 100301</strain>
    </source>
</reference>